<dbReference type="GO" id="GO:0003677">
    <property type="term" value="F:DNA binding"/>
    <property type="evidence" value="ECO:0007669"/>
    <property type="project" value="UniProtKB-KW"/>
</dbReference>
<evidence type="ECO:0000256" key="1">
    <source>
        <dbReference type="ARBA" id="ARBA00004123"/>
    </source>
</evidence>
<protein>
    <submittedName>
        <fullName evidence="7">Transcriptional regulator family: Fungal Specific TF</fullName>
    </submittedName>
</protein>
<dbReference type="PANTHER" id="PTHR31001">
    <property type="entry name" value="UNCHARACTERIZED TRANSCRIPTIONAL REGULATORY PROTEIN"/>
    <property type="match status" value="1"/>
</dbReference>
<organism evidence="7 8">
    <name type="scientific">Penicillium atrosanguineum</name>
    <dbReference type="NCBI Taxonomy" id="1132637"/>
    <lineage>
        <taxon>Eukaryota</taxon>
        <taxon>Fungi</taxon>
        <taxon>Dikarya</taxon>
        <taxon>Ascomycota</taxon>
        <taxon>Pezizomycotina</taxon>
        <taxon>Eurotiomycetes</taxon>
        <taxon>Eurotiomycetidae</taxon>
        <taxon>Eurotiales</taxon>
        <taxon>Aspergillaceae</taxon>
        <taxon>Penicillium</taxon>
    </lineage>
</organism>
<evidence type="ECO:0000256" key="2">
    <source>
        <dbReference type="ARBA" id="ARBA00023015"/>
    </source>
</evidence>
<evidence type="ECO:0000256" key="4">
    <source>
        <dbReference type="ARBA" id="ARBA00023163"/>
    </source>
</evidence>
<dbReference type="AlphaFoldDB" id="A0A9W9PZQ4"/>
<evidence type="ECO:0000256" key="6">
    <source>
        <dbReference type="SAM" id="MobiDB-lite"/>
    </source>
</evidence>
<dbReference type="SMART" id="SM00066">
    <property type="entry name" value="GAL4"/>
    <property type="match status" value="1"/>
</dbReference>
<dbReference type="InterPro" id="IPR050613">
    <property type="entry name" value="Sec_Metabolite_Reg"/>
</dbReference>
<name>A0A9W9PZQ4_9EURO</name>
<accession>A0A9W9PZQ4</accession>
<dbReference type="Proteomes" id="UP001147746">
    <property type="component" value="Unassembled WGS sequence"/>
</dbReference>
<gene>
    <name evidence="7" type="ORF">N7476_004229</name>
</gene>
<feature type="compositionally biased region" description="Low complexity" evidence="6">
    <location>
        <begin position="123"/>
        <end position="147"/>
    </location>
</feature>
<evidence type="ECO:0000256" key="5">
    <source>
        <dbReference type="ARBA" id="ARBA00023242"/>
    </source>
</evidence>
<feature type="compositionally biased region" description="Low complexity" evidence="6">
    <location>
        <begin position="95"/>
        <end position="109"/>
    </location>
</feature>
<dbReference type="EMBL" id="JAPZBO010000003">
    <property type="protein sequence ID" value="KAJ5321227.1"/>
    <property type="molecule type" value="Genomic_DNA"/>
</dbReference>
<dbReference type="SUPFAM" id="SSF57701">
    <property type="entry name" value="Zn2/Cys6 DNA-binding domain"/>
    <property type="match status" value="1"/>
</dbReference>
<dbReference type="Pfam" id="PF00172">
    <property type="entry name" value="Zn_clus"/>
    <property type="match status" value="1"/>
</dbReference>
<comment type="caution">
    <text evidence="7">The sequence shown here is derived from an EMBL/GenBank/DDBJ whole genome shotgun (WGS) entry which is preliminary data.</text>
</comment>
<dbReference type="InterPro" id="IPR036864">
    <property type="entry name" value="Zn2-C6_fun-type_DNA-bd_sf"/>
</dbReference>
<keyword evidence="5" id="KW-0539">Nucleus</keyword>
<evidence type="ECO:0000256" key="3">
    <source>
        <dbReference type="ARBA" id="ARBA00023125"/>
    </source>
</evidence>
<reference evidence="7" key="1">
    <citation type="submission" date="2022-12" db="EMBL/GenBank/DDBJ databases">
        <authorList>
            <person name="Petersen C."/>
        </authorList>
    </citation>
    <scope>NUCLEOTIDE SEQUENCE</scope>
    <source>
        <strain evidence="7">IBT 21472</strain>
    </source>
</reference>
<dbReference type="GO" id="GO:0000981">
    <property type="term" value="F:DNA-binding transcription factor activity, RNA polymerase II-specific"/>
    <property type="evidence" value="ECO:0007669"/>
    <property type="project" value="InterPro"/>
</dbReference>
<feature type="compositionally biased region" description="Gly residues" evidence="6">
    <location>
        <begin position="110"/>
        <end position="122"/>
    </location>
</feature>
<feature type="region of interest" description="Disordered" evidence="6">
    <location>
        <begin position="72"/>
        <end position="154"/>
    </location>
</feature>
<proteinExistence type="predicted"/>
<feature type="compositionally biased region" description="Low complexity" evidence="6">
    <location>
        <begin position="74"/>
        <end position="88"/>
    </location>
</feature>
<dbReference type="PROSITE" id="PS50048">
    <property type="entry name" value="ZN2_CY6_FUNGAL_2"/>
    <property type="match status" value="1"/>
</dbReference>
<keyword evidence="3" id="KW-0238">DNA-binding</keyword>
<evidence type="ECO:0000313" key="8">
    <source>
        <dbReference type="Proteomes" id="UP001147746"/>
    </source>
</evidence>
<dbReference type="Gene3D" id="4.10.240.10">
    <property type="entry name" value="Zn(2)-C6 fungal-type DNA-binding domain"/>
    <property type="match status" value="1"/>
</dbReference>
<dbReference type="OrthoDB" id="4159781at2759"/>
<dbReference type="GO" id="GO:0008270">
    <property type="term" value="F:zinc ion binding"/>
    <property type="evidence" value="ECO:0007669"/>
    <property type="project" value="InterPro"/>
</dbReference>
<dbReference type="CDD" id="cd00067">
    <property type="entry name" value="GAL4"/>
    <property type="match status" value="1"/>
</dbReference>
<sequence>MPPPDSKTKIRPQQSCLKCRERKVKCDRSVPCHACIIRGLEDECTYLTTAEDRAHISQAELIERLRREVAQLRGQLSQGPRQSPSSRPRYARAHAGNSPGSGSGSSNAGAGAGAGYSGGGSADGSSWPGSSPSSTTMTMTNSVTVTSPDSTGSDYGAQMQVHPVQGQFGPVEMDVATVGEAGLGGEFDELDCAGDFADTVSDPLEYATIPQCHVGSMAFAPSEIPGSNSMHGFQQSMPPDVGIPPMEMYGGDSPGYAIEGPNQIQPYVGHEYTNYTENGTNDQRSHAYQQWGHDTGHQNPPVHVYPDSSYYTLSSLGAFSHDPAHLPLTQPLAQDAPHMPDESFRAIPFEAIPDSWLGEGKQALLETLLRTISSCDEERVDQVVQVVRSSATPEEAVSGICQVLGIGAR</sequence>
<reference evidence="7" key="2">
    <citation type="journal article" date="2023" name="IMA Fungus">
        <title>Comparative genomic study of the Penicillium genus elucidates a diverse pangenome and 15 lateral gene transfer events.</title>
        <authorList>
            <person name="Petersen C."/>
            <person name="Sorensen T."/>
            <person name="Nielsen M.R."/>
            <person name="Sondergaard T.E."/>
            <person name="Sorensen J.L."/>
            <person name="Fitzpatrick D.A."/>
            <person name="Frisvad J.C."/>
            <person name="Nielsen K.L."/>
        </authorList>
    </citation>
    <scope>NUCLEOTIDE SEQUENCE</scope>
    <source>
        <strain evidence="7">IBT 21472</strain>
    </source>
</reference>
<keyword evidence="8" id="KW-1185">Reference proteome</keyword>
<keyword evidence="2" id="KW-0805">Transcription regulation</keyword>
<evidence type="ECO:0000313" key="7">
    <source>
        <dbReference type="EMBL" id="KAJ5321227.1"/>
    </source>
</evidence>
<dbReference type="InterPro" id="IPR001138">
    <property type="entry name" value="Zn2Cys6_DnaBD"/>
</dbReference>
<dbReference type="GO" id="GO:0005634">
    <property type="term" value="C:nucleus"/>
    <property type="evidence" value="ECO:0007669"/>
    <property type="project" value="UniProtKB-SubCell"/>
</dbReference>
<dbReference type="PROSITE" id="PS00463">
    <property type="entry name" value="ZN2_CY6_FUNGAL_1"/>
    <property type="match status" value="1"/>
</dbReference>
<keyword evidence="4" id="KW-0804">Transcription</keyword>
<comment type="subcellular location">
    <subcellularLocation>
        <location evidence="1">Nucleus</location>
    </subcellularLocation>
</comment>